<organism evidence="2 3">
    <name type="scientific">Rotaria sordida</name>
    <dbReference type="NCBI Taxonomy" id="392033"/>
    <lineage>
        <taxon>Eukaryota</taxon>
        <taxon>Metazoa</taxon>
        <taxon>Spiralia</taxon>
        <taxon>Gnathifera</taxon>
        <taxon>Rotifera</taxon>
        <taxon>Eurotatoria</taxon>
        <taxon>Bdelloidea</taxon>
        <taxon>Philodinida</taxon>
        <taxon>Philodinidae</taxon>
        <taxon>Rotaria</taxon>
    </lineage>
</organism>
<gene>
    <name evidence="1" type="ORF">RFH988_LOCUS21173</name>
    <name evidence="2" type="ORF">SEV965_LOCUS25048</name>
</gene>
<evidence type="ECO:0008006" key="4">
    <source>
        <dbReference type="Google" id="ProtNLM"/>
    </source>
</evidence>
<evidence type="ECO:0000313" key="3">
    <source>
        <dbReference type="Proteomes" id="UP000663889"/>
    </source>
</evidence>
<evidence type="ECO:0000313" key="2">
    <source>
        <dbReference type="EMBL" id="CAF1276859.1"/>
    </source>
</evidence>
<name>A0A815BZ23_9BILA</name>
<reference evidence="2" key="1">
    <citation type="submission" date="2021-02" db="EMBL/GenBank/DDBJ databases">
        <authorList>
            <person name="Nowell W R."/>
        </authorList>
    </citation>
    <scope>NUCLEOTIDE SEQUENCE</scope>
</reference>
<dbReference type="Proteomes" id="UP000663889">
    <property type="component" value="Unassembled WGS sequence"/>
</dbReference>
<protein>
    <recommendedName>
        <fullName evidence="4">RING-type domain-containing protein</fullName>
    </recommendedName>
</protein>
<dbReference type="OrthoDB" id="5574452at2759"/>
<dbReference type="AlphaFoldDB" id="A0A815BZ23"/>
<dbReference type="Gene3D" id="3.30.40.10">
    <property type="entry name" value="Zinc/RING finger domain, C3HC4 (zinc finger)"/>
    <property type="match status" value="1"/>
</dbReference>
<dbReference type="EMBL" id="CAJNOU010001980">
    <property type="protein sequence ID" value="CAF1276859.1"/>
    <property type="molecule type" value="Genomic_DNA"/>
</dbReference>
<dbReference type="Proteomes" id="UP000663882">
    <property type="component" value="Unassembled WGS sequence"/>
</dbReference>
<dbReference type="InterPro" id="IPR013083">
    <property type="entry name" value="Znf_RING/FYVE/PHD"/>
</dbReference>
<comment type="caution">
    <text evidence="2">The sequence shown here is derived from an EMBL/GenBank/DDBJ whole genome shotgun (WGS) entry which is preliminary data.</text>
</comment>
<accession>A0A815BZ23</accession>
<dbReference type="SUPFAM" id="SSF57850">
    <property type="entry name" value="RING/U-box"/>
    <property type="match status" value="1"/>
</dbReference>
<dbReference type="EMBL" id="CAJNOO010001337">
    <property type="protein sequence ID" value="CAF1136935.1"/>
    <property type="molecule type" value="Genomic_DNA"/>
</dbReference>
<proteinExistence type="predicted"/>
<sequence>MKCHKCSFVFQDPFQLICGHRQCRSCIDNQEGTTIKCVDCQEETPRKDVWLDRGFQKQVEHELAQRLINDW</sequence>
<evidence type="ECO:0000313" key="1">
    <source>
        <dbReference type="EMBL" id="CAF1136935.1"/>
    </source>
</evidence>